<dbReference type="PANTHER" id="PTHR38438">
    <property type="entry name" value="RIBOFLAVIN TRANSPORTER RIBU"/>
    <property type="match status" value="1"/>
</dbReference>
<dbReference type="Gene3D" id="1.10.1760.20">
    <property type="match status" value="1"/>
</dbReference>
<keyword evidence="3 8" id="KW-0813">Transport</keyword>
<evidence type="ECO:0000256" key="5">
    <source>
        <dbReference type="ARBA" id="ARBA00022692"/>
    </source>
</evidence>
<feature type="transmembrane region" description="Helical" evidence="9">
    <location>
        <begin position="151"/>
        <end position="175"/>
    </location>
</feature>
<dbReference type="Pfam" id="PF12822">
    <property type="entry name" value="ECF_trnsprt"/>
    <property type="match status" value="1"/>
</dbReference>
<feature type="transmembrane region" description="Helical" evidence="9">
    <location>
        <begin position="43"/>
        <end position="65"/>
    </location>
</feature>
<organism evidence="10 11">
    <name type="scientific">Streptococcus suis</name>
    <dbReference type="NCBI Taxonomy" id="1307"/>
    <lineage>
        <taxon>Bacteria</taxon>
        <taxon>Bacillati</taxon>
        <taxon>Bacillota</taxon>
        <taxon>Bacilli</taxon>
        <taxon>Lactobacillales</taxon>
        <taxon>Streptococcaceae</taxon>
        <taxon>Streptococcus</taxon>
    </lineage>
</organism>
<keyword evidence="7 8" id="KW-0472">Membrane</keyword>
<reference evidence="10 11" key="1">
    <citation type="submission" date="2019-04" db="EMBL/GenBank/DDBJ databases">
        <title>Genome analysis of Streptococcus suis strain WUSS424.</title>
        <authorList>
            <person name="Chen H."/>
            <person name="Gao X."/>
            <person name="Wu Z."/>
        </authorList>
    </citation>
    <scope>NUCLEOTIDE SEQUENCE [LARGE SCALE GENOMIC DNA]</scope>
    <source>
        <strain evidence="10 11">WUSS424</strain>
    </source>
</reference>
<dbReference type="GO" id="GO:0005886">
    <property type="term" value="C:plasma membrane"/>
    <property type="evidence" value="ECO:0007669"/>
    <property type="project" value="UniProtKB-SubCell"/>
</dbReference>
<accession>A0A4T2GJW2</accession>
<dbReference type="AlphaFoldDB" id="A0A4T2GJW2"/>
<keyword evidence="5 9" id="KW-0812">Transmembrane</keyword>
<dbReference type="PANTHER" id="PTHR38438:SF1">
    <property type="entry name" value="RIBOFLAVIN TRANSPORTER RIBU"/>
    <property type="match status" value="1"/>
</dbReference>
<feature type="transmembrane region" description="Helical" evidence="9">
    <location>
        <begin position="107"/>
        <end position="131"/>
    </location>
</feature>
<evidence type="ECO:0000256" key="9">
    <source>
        <dbReference type="SAM" id="Phobius"/>
    </source>
</evidence>
<evidence type="ECO:0000313" key="10">
    <source>
        <dbReference type="EMBL" id="TIH98899.1"/>
    </source>
</evidence>
<dbReference type="OrthoDB" id="9809216at2"/>
<feature type="transmembrane region" description="Helical" evidence="9">
    <location>
        <begin position="77"/>
        <end position="98"/>
    </location>
</feature>
<feature type="transmembrane region" description="Helical" evidence="9">
    <location>
        <begin position="6"/>
        <end position="23"/>
    </location>
</feature>
<comment type="similarity">
    <text evidence="2 8">Belongs to the prokaryotic riboflavin transporter (P-RFT) (TC 2.A.87) family.</text>
</comment>
<keyword evidence="6 9" id="KW-1133">Transmembrane helix</keyword>
<dbReference type="InterPro" id="IPR025720">
    <property type="entry name" value="RibU"/>
</dbReference>
<evidence type="ECO:0000256" key="1">
    <source>
        <dbReference type="ARBA" id="ARBA00004651"/>
    </source>
</evidence>
<dbReference type="GO" id="GO:0032217">
    <property type="term" value="F:riboflavin transmembrane transporter activity"/>
    <property type="evidence" value="ECO:0007669"/>
    <property type="project" value="UniProtKB-UniRule"/>
</dbReference>
<evidence type="ECO:0000256" key="7">
    <source>
        <dbReference type="ARBA" id="ARBA00023136"/>
    </source>
</evidence>
<evidence type="ECO:0000256" key="6">
    <source>
        <dbReference type="ARBA" id="ARBA00022989"/>
    </source>
</evidence>
<evidence type="ECO:0000256" key="3">
    <source>
        <dbReference type="ARBA" id="ARBA00022448"/>
    </source>
</evidence>
<comment type="caution">
    <text evidence="10">The sequence shown here is derived from an EMBL/GenBank/DDBJ whole genome shotgun (WGS) entry which is preliminary data.</text>
</comment>
<sequence length="185" mass="20362">MTNTRKMATIAILSAVSFLLMYLKFPLIPTASFLEIDFSIVPILLGLVVLDLKSAFGILLIRSVLKIIFNNAGPSTLIGMPMNIIAVGIFVLAMAMIWKKNPSVKHYLLASVLGTVGLTLGMLVMNYFYAIPVYAAFANFDIEAILGTSTYLMTMVAPFNLLQGILFSLVFYIIFRAVEPILKKV</sequence>
<protein>
    <recommendedName>
        <fullName evidence="8">Riboflavin transporter</fullName>
    </recommendedName>
</protein>
<gene>
    <name evidence="10" type="ORF">FAJ39_08430</name>
</gene>
<comment type="function">
    <text evidence="8">Probably a riboflavin-binding protein that interacts with the energy-coupling factor (ECF) ABC-transporter complex.</text>
</comment>
<proteinExistence type="inferred from homology"/>
<dbReference type="PIRSF" id="PIRSF037778">
    <property type="entry name" value="UCP037778_transp_RibU"/>
    <property type="match status" value="1"/>
</dbReference>
<dbReference type="Proteomes" id="UP000305165">
    <property type="component" value="Unassembled WGS sequence"/>
</dbReference>
<evidence type="ECO:0000256" key="4">
    <source>
        <dbReference type="ARBA" id="ARBA00022475"/>
    </source>
</evidence>
<evidence type="ECO:0000256" key="2">
    <source>
        <dbReference type="ARBA" id="ARBA00005540"/>
    </source>
</evidence>
<name>A0A4T2GJW2_STRSU</name>
<dbReference type="InterPro" id="IPR024529">
    <property type="entry name" value="ECF_trnsprt_substrate-spec"/>
</dbReference>
<evidence type="ECO:0000313" key="11">
    <source>
        <dbReference type="Proteomes" id="UP000305165"/>
    </source>
</evidence>
<dbReference type="EMBL" id="SSXO01000005">
    <property type="protein sequence ID" value="TIH98899.1"/>
    <property type="molecule type" value="Genomic_DNA"/>
</dbReference>
<comment type="subcellular location">
    <subcellularLocation>
        <location evidence="1">Cell membrane</location>
        <topology evidence="1">Multi-pass membrane protein</topology>
    </subcellularLocation>
</comment>
<evidence type="ECO:0000256" key="8">
    <source>
        <dbReference type="PIRNR" id="PIRNR037778"/>
    </source>
</evidence>
<keyword evidence="4 8" id="KW-1003">Cell membrane</keyword>